<dbReference type="PANTHER" id="PTHR43377">
    <property type="entry name" value="BILIVERDIN REDUCTASE A"/>
    <property type="match status" value="1"/>
</dbReference>
<feature type="domain" description="GFO/IDH/MocA-like oxidoreductase" evidence="2">
    <location>
        <begin position="145"/>
        <end position="212"/>
    </location>
</feature>
<dbReference type="AlphaFoldDB" id="A0A382Q180"/>
<protein>
    <submittedName>
        <fullName evidence="3">Uncharacterized protein</fullName>
    </submittedName>
</protein>
<dbReference type="SUPFAM" id="SSF51735">
    <property type="entry name" value="NAD(P)-binding Rossmann-fold domains"/>
    <property type="match status" value="1"/>
</dbReference>
<reference evidence="3" key="1">
    <citation type="submission" date="2018-05" db="EMBL/GenBank/DDBJ databases">
        <authorList>
            <person name="Lanie J.A."/>
            <person name="Ng W.-L."/>
            <person name="Kazmierczak K.M."/>
            <person name="Andrzejewski T.M."/>
            <person name="Davidsen T.M."/>
            <person name="Wayne K.J."/>
            <person name="Tettelin H."/>
            <person name="Glass J.I."/>
            <person name="Rusch D."/>
            <person name="Podicherti R."/>
            <person name="Tsui H.-C.T."/>
            <person name="Winkler M.E."/>
        </authorList>
    </citation>
    <scope>NUCLEOTIDE SEQUENCE</scope>
</reference>
<dbReference type="InterPro" id="IPR055170">
    <property type="entry name" value="GFO_IDH_MocA-like_dom"/>
</dbReference>
<evidence type="ECO:0000259" key="2">
    <source>
        <dbReference type="Pfam" id="PF22725"/>
    </source>
</evidence>
<dbReference type="InterPro" id="IPR051450">
    <property type="entry name" value="Gfo/Idh/MocA_Oxidoreductases"/>
</dbReference>
<dbReference type="GO" id="GO:0000166">
    <property type="term" value="F:nucleotide binding"/>
    <property type="evidence" value="ECO:0007669"/>
    <property type="project" value="InterPro"/>
</dbReference>
<dbReference type="Gene3D" id="3.40.50.720">
    <property type="entry name" value="NAD(P)-binding Rossmann-like Domain"/>
    <property type="match status" value="1"/>
</dbReference>
<dbReference type="InterPro" id="IPR036291">
    <property type="entry name" value="NAD(P)-bd_dom_sf"/>
</dbReference>
<evidence type="ECO:0000313" key="3">
    <source>
        <dbReference type="EMBL" id="SVC78658.1"/>
    </source>
</evidence>
<evidence type="ECO:0000259" key="1">
    <source>
        <dbReference type="Pfam" id="PF01408"/>
    </source>
</evidence>
<dbReference type="Pfam" id="PF01408">
    <property type="entry name" value="GFO_IDH_MocA"/>
    <property type="match status" value="1"/>
</dbReference>
<dbReference type="Gene3D" id="3.30.360.10">
    <property type="entry name" value="Dihydrodipicolinate Reductase, domain 2"/>
    <property type="match status" value="1"/>
</dbReference>
<dbReference type="InterPro" id="IPR000683">
    <property type="entry name" value="Gfo/Idh/MocA-like_OxRdtase_N"/>
</dbReference>
<gene>
    <name evidence="3" type="ORF">METZ01_LOCUS331512</name>
</gene>
<dbReference type="EMBL" id="UINC01110864">
    <property type="protein sequence ID" value="SVC78658.1"/>
    <property type="molecule type" value="Genomic_DNA"/>
</dbReference>
<name>A0A382Q180_9ZZZZ</name>
<dbReference type="Pfam" id="PF22725">
    <property type="entry name" value="GFO_IDH_MocA_C3"/>
    <property type="match status" value="1"/>
</dbReference>
<feature type="domain" description="Gfo/Idh/MocA-like oxidoreductase N-terminal" evidence="1">
    <location>
        <begin position="2"/>
        <end position="107"/>
    </location>
</feature>
<feature type="non-terminal residue" evidence="3">
    <location>
        <position position="1"/>
    </location>
</feature>
<proteinExistence type="predicted"/>
<sequence>LGRHHARILSAIDNVDLVGVVDVDVDRVRNVSLEYGTDVITDIQTVLSNVDGVVVAVPTQDHLSVALPLLEAGVSVLVEKPIASSSTEADVLLRSASTSGATLAVGHTERHNPAVAAARELISAPGFIEVHRLSTFQPRSLDIDVVFDVMIHDLDIVLSLVGSEPVSLEAVGIPVLTDRIDIANARLRFESGCIANLTASRISREQVRKLRVFQPHALVTVDYAEQKVEAWKVSISNNGSPSVEGGPIEVETVEPLECELLDFVSSVRDGVEPNVTGVAGRRALAVAEAITQAMKDANYLPGVGEKS</sequence>
<dbReference type="PANTHER" id="PTHR43377:SF1">
    <property type="entry name" value="BILIVERDIN REDUCTASE A"/>
    <property type="match status" value="1"/>
</dbReference>
<dbReference type="SUPFAM" id="SSF55347">
    <property type="entry name" value="Glyceraldehyde-3-phosphate dehydrogenase-like, C-terminal domain"/>
    <property type="match status" value="1"/>
</dbReference>
<accession>A0A382Q180</accession>
<organism evidence="3">
    <name type="scientific">marine metagenome</name>
    <dbReference type="NCBI Taxonomy" id="408172"/>
    <lineage>
        <taxon>unclassified sequences</taxon>
        <taxon>metagenomes</taxon>
        <taxon>ecological metagenomes</taxon>
    </lineage>
</organism>